<dbReference type="Pfam" id="PF02845">
    <property type="entry name" value="CUE"/>
    <property type="match status" value="1"/>
</dbReference>
<comment type="caution">
    <text evidence="10">The sequence shown here is derived from an EMBL/GenBank/DDBJ whole genome shotgun (WGS) entry which is preliminary data.</text>
</comment>
<dbReference type="PANTHER" id="PTHR46081">
    <property type="entry name" value="PEPTIDE METHIONINE SULFOXIDE REDUCTASE 2"/>
    <property type="match status" value="1"/>
</dbReference>
<dbReference type="SUPFAM" id="SSF51316">
    <property type="entry name" value="Mss4-like"/>
    <property type="match status" value="1"/>
</dbReference>
<dbReference type="EMBL" id="LVCJ01000123">
    <property type="protein sequence ID" value="OAL23909.1"/>
    <property type="molecule type" value="Genomic_DNA"/>
</dbReference>
<organism evidence="10 11">
    <name type="scientific">Fonsecaea nubica</name>
    <dbReference type="NCBI Taxonomy" id="856822"/>
    <lineage>
        <taxon>Eukaryota</taxon>
        <taxon>Fungi</taxon>
        <taxon>Dikarya</taxon>
        <taxon>Ascomycota</taxon>
        <taxon>Pezizomycotina</taxon>
        <taxon>Eurotiomycetes</taxon>
        <taxon>Chaetothyriomycetidae</taxon>
        <taxon>Chaetothyriales</taxon>
        <taxon>Herpotrichiellaceae</taxon>
        <taxon>Fonsecaea</taxon>
    </lineage>
</organism>
<dbReference type="SUPFAM" id="SSF160443">
    <property type="entry name" value="SMR domain-like"/>
    <property type="match status" value="1"/>
</dbReference>
<dbReference type="GO" id="GO:0030091">
    <property type="term" value="P:protein repair"/>
    <property type="evidence" value="ECO:0007669"/>
    <property type="project" value="InterPro"/>
</dbReference>
<dbReference type="GeneID" id="34594209"/>
<reference evidence="10 11" key="1">
    <citation type="submission" date="2016-03" db="EMBL/GenBank/DDBJ databases">
        <title>The draft genome sequence of Fonsecaea nubica causative agent of cutaneous subcutaneous infection in human host.</title>
        <authorList>
            <person name="Costa F."/>
            <person name="Sybren D.H."/>
            <person name="Raittz R.T."/>
            <person name="Weiss V.A."/>
            <person name="Leao A.C."/>
            <person name="Gomes R."/>
            <person name="De Souza E.M."/>
            <person name="Pedrosa F.O."/>
            <person name="Steffens M.B."/>
            <person name="Bombassaro A."/>
            <person name="Tadra-Sfeir M.Z."/>
            <person name="Moreno L.F."/>
            <person name="Najafzadeh M.J."/>
            <person name="Felipe M.S."/>
            <person name="Teixeira M."/>
            <person name="Sun J."/>
            <person name="Xi L."/>
            <person name="Castro M.A."/>
            <person name="Vicente V.A."/>
        </authorList>
    </citation>
    <scope>NUCLEOTIDE SEQUENCE [LARGE SCALE GENOMIC DNA]</scope>
    <source>
        <strain evidence="10 11">CBS 269.64</strain>
    </source>
</reference>
<feature type="region of interest" description="Disordered" evidence="6">
    <location>
        <begin position="61"/>
        <end position="90"/>
    </location>
</feature>
<dbReference type="InterPro" id="IPR009060">
    <property type="entry name" value="UBA-like_sf"/>
</dbReference>
<dbReference type="PANTHER" id="PTHR46081:SF8">
    <property type="entry name" value="PEPTIDE METHIONINE SULFOXIDE REDUCTASE 2"/>
    <property type="match status" value="1"/>
</dbReference>
<evidence type="ECO:0000259" key="7">
    <source>
        <dbReference type="PROSITE" id="PS50828"/>
    </source>
</evidence>
<name>A0A178C1X3_9EURO</name>
<evidence type="ECO:0000256" key="2">
    <source>
        <dbReference type="ARBA" id="ARBA00007174"/>
    </source>
</evidence>
<gene>
    <name evidence="10" type="ORF">AYO20_10821</name>
</gene>
<comment type="cofactor">
    <cofactor evidence="1">
        <name>Zn(2+)</name>
        <dbReference type="ChEBI" id="CHEBI:29105"/>
    </cofactor>
</comment>
<dbReference type="GO" id="GO:0033743">
    <property type="term" value="F:peptide-methionine (R)-S-oxide reductase activity"/>
    <property type="evidence" value="ECO:0007669"/>
    <property type="project" value="InterPro"/>
</dbReference>
<evidence type="ECO:0000256" key="3">
    <source>
        <dbReference type="ARBA" id="ARBA00022723"/>
    </source>
</evidence>
<dbReference type="GO" id="GO:0046872">
    <property type="term" value="F:metal ion binding"/>
    <property type="evidence" value="ECO:0007669"/>
    <property type="project" value="UniProtKB-KW"/>
</dbReference>
<feature type="region of interest" description="Disordered" evidence="6">
    <location>
        <begin position="100"/>
        <end position="119"/>
    </location>
</feature>
<evidence type="ECO:0000259" key="8">
    <source>
        <dbReference type="PROSITE" id="PS51140"/>
    </source>
</evidence>
<protein>
    <recommendedName>
        <fullName evidence="12">Smr domain-containing protein</fullName>
    </recommendedName>
</protein>
<dbReference type="InterPro" id="IPR036063">
    <property type="entry name" value="Smr_dom_sf"/>
</dbReference>
<evidence type="ECO:0000256" key="4">
    <source>
        <dbReference type="ARBA" id="ARBA00022833"/>
    </source>
</evidence>
<dbReference type="InterPro" id="IPR002625">
    <property type="entry name" value="Smr_dom"/>
</dbReference>
<dbReference type="InterPro" id="IPR003892">
    <property type="entry name" value="CUE"/>
</dbReference>
<keyword evidence="4" id="KW-0862">Zinc</keyword>
<dbReference type="PROSITE" id="PS51790">
    <property type="entry name" value="MSRB"/>
    <property type="match status" value="1"/>
</dbReference>
<dbReference type="Gene3D" id="1.10.8.10">
    <property type="entry name" value="DNA helicase RuvA subunit, C-terminal domain"/>
    <property type="match status" value="1"/>
</dbReference>
<feature type="domain" description="Smr" evidence="7">
    <location>
        <begin position="436"/>
        <end position="525"/>
    </location>
</feature>
<evidence type="ECO:0000256" key="5">
    <source>
        <dbReference type="ARBA" id="ARBA00023002"/>
    </source>
</evidence>
<keyword evidence="3" id="KW-0479">Metal-binding</keyword>
<dbReference type="Gene3D" id="3.30.1370.110">
    <property type="match status" value="1"/>
</dbReference>
<keyword evidence="5" id="KW-0560">Oxidoreductase</keyword>
<dbReference type="InterPro" id="IPR058864">
    <property type="entry name" value="UBA_10"/>
</dbReference>
<feature type="compositionally biased region" description="Polar residues" evidence="6">
    <location>
        <begin position="107"/>
        <end position="119"/>
    </location>
</feature>
<dbReference type="PROSITE" id="PS51140">
    <property type="entry name" value="CUE"/>
    <property type="match status" value="1"/>
</dbReference>
<dbReference type="RefSeq" id="XP_022494922.1">
    <property type="nucleotide sequence ID" value="XM_022649077.1"/>
</dbReference>
<dbReference type="NCBIfam" id="TIGR00357">
    <property type="entry name" value="peptide-methionine (R)-S-oxide reductase MsrB"/>
    <property type="match status" value="1"/>
</dbReference>
<evidence type="ECO:0000313" key="10">
    <source>
        <dbReference type="EMBL" id="OAL23909.1"/>
    </source>
</evidence>
<comment type="similarity">
    <text evidence="2">Belongs to the MsrB Met sulfoxide reductase family.</text>
</comment>
<sequence>MVDLETSPAEVEALRVQYCPPLDDALFYAIASDYQLPQDRAALTADLDSLRAGAIEQEDAEFDPSGTGAPAHLIDATDTSRSCPEDNFSNGVTSITTGISDLRWNDSDSPGNDQDNTLSTEKKIGRLRHVFPNIPKRELSSVLESHAGCLDKAVDELLNLSFLNQGLEEEPEDVPVLKGVDGFAEDALLQRKGRKKRKYRTTESSRANSGSSSPYELESTPTNVWATMSKDVDFICSRTKLQPQLVRSIYHANDARLASTIRALAIREGEAYSKLAEVDPILDLQIAEFQSQFEHVPKSQLCGLLSLARNIPSAAQELLEAMSVAETVPTTGKLQAAAQYAPLNLGEDEAPRTASTAPEDLTIDPYRASAASFRIAAGQSFDQAAAAYRRSKSDRLYGGVAAHYSEIGRERVRAAKEAKAAEADLLVARQSSSNVLDLHGVTVQDAVRIARAKTQSWWHGLGDAKYASGGGGPVRVGFRIVTGLGTHSKNHAPRIGPAVSKMLLKEGWKVEIGHEQFRILREKGTEAPFTGEYDKHMPDHGVYTCAACNAPLYKANHKFKSGCGWPAYFDSIPGAVTRHTDNSFGMERTEIVCSNCGGHLGHVFKGEGYPTPTDERHCVNSISLKFHDKEDEVAGKQGNGEAK</sequence>
<keyword evidence="11" id="KW-1185">Reference proteome</keyword>
<dbReference type="Pfam" id="PF01641">
    <property type="entry name" value="SelR"/>
    <property type="match status" value="1"/>
</dbReference>
<dbReference type="PROSITE" id="PS50828">
    <property type="entry name" value="SMR"/>
    <property type="match status" value="1"/>
</dbReference>
<dbReference type="SMART" id="SM00546">
    <property type="entry name" value="CUE"/>
    <property type="match status" value="1"/>
</dbReference>
<evidence type="ECO:0008006" key="12">
    <source>
        <dbReference type="Google" id="ProtNLM"/>
    </source>
</evidence>
<proteinExistence type="inferred from homology"/>
<dbReference type="AlphaFoldDB" id="A0A178C1X3"/>
<feature type="domain" description="CUE" evidence="8">
    <location>
        <begin position="119"/>
        <end position="162"/>
    </location>
</feature>
<dbReference type="Pfam" id="PF26286">
    <property type="entry name" value="UBA_10"/>
    <property type="match status" value="1"/>
</dbReference>
<evidence type="ECO:0000256" key="1">
    <source>
        <dbReference type="ARBA" id="ARBA00001947"/>
    </source>
</evidence>
<evidence type="ECO:0000256" key="6">
    <source>
        <dbReference type="SAM" id="MobiDB-lite"/>
    </source>
</evidence>
<dbReference type="InterPro" id="IPR002579">
    <property type="entry name" value="Met_Sox_Rdtase_MsrB_dom"/>
</dbReference>
<evidence type="ECO:0000313" key="11">
    <source>
        <dbReference type="Proteomes" id="UP000185904"/>
    </source>
</evidence>
<dbReference type="GO" id="GO:0043130">
    <property type="term" value="F:ubiquitin binding"/>
    <property type="evidence" value="ECO:0007669"/>
    <property type="project" value="InterPro"/>
</dbReference>
<dbReference type="Gene3D" id="2.170.150.20">
    <property type="entry name" value="Peptide methionine sulfoxide reductase"/>
    <property type="match status" value="1"/>
</dbReference>
<dbReference type="Proteomes" id="UP000185904">
    <property type="component" value="Unassembled WGS sequence"/>
</dbReference>
<evidence type="ECO:0000259" key="9">
    <source>
        <dbReference type="PROSITE" id="PS51790"/>
    </source>
</evidence>
<feature type="region of interest" description="Disordered" evidence="6">
    <location>
        <begin position="194"/>
        <end position="218"/>
    </location>
</feature>
<feature type="domain" description="MsrB" evidence="9">
    <location>
        <begin position="505"/>
        <end position="629"/>
    </location>
</feature>
<accession>A0A178C1X3</accession>
<dbReference type="GO" id="GO:0006979">
    <property type="term" value="P:response to oxidative stress"/>
    <property type="evidence" value="ECO:0007669"/>
    <property type="project" value="InterPro"/>
</dbReference>
<feature type="compositionally biased region" description="Polar residues" evidence="6">
    <location>
        <begin position="202"/>
        <end position="218"/>
    </location>
</feature>
<dbReference type="CDD" id="cd14279">
    <property type="entry name" value="CUE"/>
    <property type="match status" value="1"/>
</dbReference>
<dbReference type="InterPro" id="IPR011057">
    <property type="entry name" value="Mss4-like_sf"/>
</dbReference>
<dbReference type="InterPro" id="IPR028427">
    <property type="entry name" value="Met_Sox_Rdtase_MsrB"/>
</dbReference>
<feature type="compositionally biased region" description="Polar residues" evidence="6">
    <location>
        <begin position="77"/>
        <end position="90"/>
    </location>
</feature>
<dbReference type="SUPFAM" id="SSF46934">
    <property type="entry name" value="UBA-like"/>
    <property type="match status" value="1"/>
</dbReference>
<dbReference type="OrthoDB" id="443981at2759"/>